<sequence>MSPTSLRSIRSASTLIATPTHSLYSPHFRPATSSQNEPVLPPSPYSHSRPISLIFSPHGIQYSHLAAYATSHLVAEAALPLTALLHCMDSINNPWWLGGNICAGVPYGAEIASKLGARVWISAHDGEKDVQGLATGMLKTRRWKDEEIVGALVNAQKTDRQDKCERKRHTKILRLKCGEEILISGTGQLWRTNTSAQSDRKPATETFSAPSPLPAIMTMTTSVAKHQGKYDKRGLESLTLSRVQDAMSPKKLGIYKAPRTLDLIKPSPRLIIEHEITSAVTLPTSTQSPAQVQPEKETGSSEAVSKSDPSNARSVAFALPTES</sequence>
<gene>
    <name evidence="2" type="ORF">RRF57_008695</name>
</gene>
<evidence type="ECO:0000256" key="1">
    <source>
        <dbReference type="SAM" id="MobiDB-lite"/>
    </source>
</evidence>
<dbReference type="PANTHER" id="PTHR36142">
    <property type="entry name" value="METALLO-HYDROLASE/OXIDOREDUCTASE SUPERFAMILY PROTEIN"/>
    <property type="match status" value="1"/>
</dbReference>
<protein>
    <submittedName>
        <fullName evidence="2">Uncharacterized protein</fullName>
    </submittedName>
</protein>
<dbReference type="PANTHER" id="PTHR36142:SF5">
    <property type="entry name" value="METALLO-BETA-LACTAMASE DOMAIN-CONTAINING PROTEIN"/>
    <property type="match status" value="1"/>
</dbReference>
<organism evidence="2 3">
    <name type="scientific">Xylaria bambusicola</name>
    <dbReference type="NCBI Taxonomy" id="326684"/>
    <lineage>
        <taxon>Eukaryota</taxon>
        <taxon>Fungi</taxon>
        <taxon>Dikarya</taxon>
        <taxon>Ascomycota</taxon>
        <taxon>Pezizomycotina</taxon>
        <taxon>Sordariomycetes</taxon>
        <taxon>Xylariomycetidae</taxon>
        <taxon>Xylariales</taxon>
        <taxon>Xylariaceae</taxon>
        <taxon>Xylaria</taxon>
    </lineage>
</organism>
<comment type="caution">
    <text evidence="2">The sequence shown here is derived from an EMBL/GenBank/DDBJ whole genome shotgun (WGS) entry which is preliminary data.</text>
</comment>
<name>A0AAN7UVR8_9PEZI</name>
<reference evidence="2 3" key="1">
    <citation type="submission" date="2023-10" db="EMBL/GenBank/DDBJ databases">
        <title>Draft genome sequence of Xylaria bambusicola isolate GMP-LS, the root and basal stem rot pathogen of sugarcane in Indonesia.</title>
        <authorList>
            <person name="Selvaraj P."/>
            <person name="Muralishankar V."/>
            <person name="Muruganantham S."/>
            <person name="Sp S."/>
            <person name="Haryani S."/>
            <person name="Lau K.J.X."/>
            <person name="Naqvi N.I."/>
        </authorList>
    </citation>
    <scope>NUCLEOTIDE SEQUENCE [LARGE SCALE GENOMIC DNA]</scope>
    <source>
        <strain evidence="2">GMP-LS</strain>
    </source>
</reference>
<evidence type="ECO:0000313" key="3">
    <source>
        <dbReference type="Proteomes" id="UP001305414"/>
    </source>
</evidence>
<feature type="region of interest" description="Disordered" evidence="1">
    <location>
        <begin position="192"/>
        <end position="213"/>
    </location>
</feature>
<accession>A0AAN7UVR8</accession>
<evidence type="ECO:0000313" key="2">
    <source>
        <dbReference type="EMBL" id="KAK5632981.1"/>
    </source>
</evidence>
<feature type="compositionally biased region" description="Polar residues" evidence="1">
    <location>
        <begin position="300"/>
        <end position="313"/>
    </location>
</feature>
<keyword evidence="3" id="KW-1185">Reference proteome</keyword>
<proteinExistence type="predicted"/>
<feature type="region of interest" description="Disordered" evidence="1">
    <location>
        <begin position="279"/>
        <end position="323"/>
    </location>
</feature>
<dbReference type="AlphaFoldDB" id="A0AAN7UVR8"/>
<feature type="compositionally biased region" description="Polar residues" evidence="1">
    <location>
        <begin position="279"/>
        <end position="291"/>
    </location>
</feature>
<dbReference type="EMBL" id="JAWHQM010000028">
    <property type="protein sequence ID" value="KAK5632981.1"/>
    <property type="molecule type" value="Genomic_DNA"/>
</dbReference>
<dbReference type="Proteomes" id="UP001305414">
    <property type="component" value="Unassembled WGS sequence"/>
</dbReference>